<sequence length="295" mass="32956">MDDHLSQENMADLYNVRGGFVAKPLQLARSTHETEPLQNETDLKPQINLSQLHQSRIGLLSQALMLIIIAGFLFSETLSEFWKTKVPINSRNLHDIIFRVVEIGVAIWFPAVLWNCMQPSELWILNPRKLLAKFDQPKNVDSPLGDGKISIGGDDEAFLDKREWLMESSSASNEPLKCKVCKYEYDICRSSEVKWDRGFTAHHWGSTAVIVTCMCVAVAGAWIVIQLYDNSYIRMLSASVALIVIYICIRFLGQNTLSAYQRAKVAALSIGNHVTTISGNVNTPTTDSQPAQAAL</sequence>
<keyword evidence="1" id="KW-0812">Transmembrane</keyword>
<evidence type="ECO:0000313" key="3">
    <source>
        <dbReference type="Proteomes" id="UP001162156"/>
    </source>
</evidence>
<proteinExistence type="predicted"/>
<dbReference type="AlphaFoldDB" id="A0AAV8X694"/>
<name>A0AAV8X694_9CUCU</name>
<dbReference type="PANTHER" id="PTHR20893">
    <property type="entry name" value="LD08641P"/>
    <property type="match status" value="1"/>
</dbReference>
<evidence type="ECO:0000313" key="2">
    <source>
        <dbReference type="EMBL" id="KAJ8934129.1"/>
    </source>
</evidence>
<accession>A0AAV8X694</accession>
<dbReference type="PANTHER" id="PTHR20893:SF2">
    <property type="entry name" value="LD08641P"/>
    <property type="match status" value="1"/>
</dbReference>
<organism evidence="2 3">
    <name type="scientific">Rhamnusium bicolor</name>
    <dbReference type="NCBI Taxonomy" id="1586634"/>
    <lineage>
        <taxon>Eukaryota</taxon>
        <taxon>Metazoa</taxon>
        <taxon>Ecdysozoa</taxon>
        <taxon>Arthropoda</taxon>
        <taxon>Hexapoda</taxon>
        <taxon>Insecta</taxon>
        <taxon>Pterygota</taxon>
        <taxon>Neoptera</taxon>
        <taxon>Endopterygota</taxon>
        <taxon>Coleoptera</taxon>
        <taxon>Polyphaga</taxon>
        <taxon>Cucujiformia</taxon>
        <taxon>Chrysomeloidea</taxon>
        <taxon>Cerambycidae</taxon>
        <taxon>Lepturinae</taxon>
        <taxon>Rhagiini</taxon>
        <taxon>Rhamnusium</taxon>
    </lineage>
</organism>
<gene>
    <name evidence="2" type="ORF">NQ314_013588</name>
</gene>
<reference evidence="2" key="1">
    <citation type="journal article" date="2023" name="Insect Mol. Biol.">
        <title>Genome sequencing provides insights into the evolution of gene families encoding plant cell wall-degrading enzymes in longhorned beetles.</title>
        <authorList>
            <person name="Shin N.R."/>
            <person name="Okamura Y."/>
            <person name="Kirsch R."/>
            <person name="Pauchet Y."/>
        </authorList>
    </citation>
    <scope>NUCLEOTIDE SEQUENCE</scope>
    <source>
        <strain evidence="2">RBIC_L_NR</strain>
    </source>
</reference>
<keyword evidence="1" id="KW-1133">Transmembrane helix</keyword>
<feature type="transmembrane region" description="Helical" evidence="1">
    <location>
        <begin position="57"/>
        <end position="76"/>
    </location>
</feature>
<keyword evidence="1" id="KW-0472">Membrane</keyword>
<feature type="transmembrane region" description="Helical" evidence="1">
    <location>
        <begin position="204"/>
        <end position="225"/>
    </location>
</feature>
<evidence type="ECO:0000256" key="1">
    <source>
        <dbReference type="SAM" id="Phobius"/>
    </source>
</evidence>
<dbReference type="EMBL" id="JANEYF010003767">
    <property type="protein sequence ID" value="KAJ8934129.1"/>
    <property type="molecule type" value="Genomic_DNA"/>
</dbReference>
<protein>
    <submittedName>
        <fullName evidence="2">Uncharacterized protein</fullName>
    </submittedName>
</protein>
<comment type="caution">
    <text evidence="2">The sequence shown here is derived from an EMBL/GenBank/DDBJ whole genome shotgun (WGS) entry which is preliminary data.</text>
</comment>
<feature type="transmembrane region" description="Helical" evidence="1">
    <location>
        <begin position="231"/>
        <end position="252"/>
    </location>
</feature>
<dbReference type="Proteomes" id="UP001162156">
    <property type="component" value="Unassembled WGS sequence"/>
</dbReference>
<feature type="transmembrane region" description="Helical" evidence="1">
    <location>
        <begin position="96"/>
        <end position="116"/>
    </location>
</feature>
<keyword evidence="3" id="KW-1185">Reference proteome</keyword>